<evidence type="ECO:0000256" key="1">
    <source>
        <dbReference type="SAM" id="Coils"/>
    </source>
</evidence>
<accession>A0A6C0H0Q4</accession>
<sequence length="437" mass="50502">MSNFKPKKIITTDTDLYLNLLADETKLKEQIPQKMNIINENSSDNDEHVVDALNLEGNNPSNLKFQQTEKDHSENSKSSKKSDSDDSDYESESYVSDKESKISTHNIQKEEIKNNQYEIPFDKLTPQQQRLKRLEKFMQLKYIKEKFGVSLSKEYTINSDYDEMCAEIEFHTNFQKKKNGIEFWKNTFVYASKGVEQLNKMFDPFGFDLNGWSEHFSAIDANSNEEIFGELYDKYKSKFDGYSVELRAMLMFAGSAGAFVTANSLANVPGMGKIKENNPELFEKIKANVQNVTKSKINGIAPSKEKVEAVEQNMMFQKMMQEKQQMEKVLEVQRLEMERMQNNQQRIIEQQKSENNNLKSKMTMGLNNPKDLPNKSNINSILDRLKKNLPKNDETSSVTEENSSDIRVLRTSTVNSEKKDNIKKTVANKKSILNIRR</sequence>
<proteinExistence type="predicted"/>
<keyword evidence="1" id="KW-0175">Coiled coil</keyword>
<dbReference type="InterPro" id="IPR043910">
    <property type="entry name" value="DUF5767"/>
</dbReference>
<dbReference type="EMBL" id="MN739838">
    <property type="protein sequence ID" value="QHT74124.1"/>
    <property type="molecule type" value="Genomic_DNA"/>
</dbReference>
<feature type="compositionally biased region" description="Basic and acidic residues" evidence="2">
    <location>
        <begin position="95"/>
        <end position="109"/>
    </location>
</feature>
<feature type="compositionally biased region" description="Polar residues" evidence="2">
    <location>
        <begin position="56"/>
        <end position="66"/>
    </location>
</feature>
<protein>
    <submittedName>
        <fullName evidence="3">Uncharacterized protein</fullName>
    </submittedName>
</protein>
<name>A0A6C0H0Q4_9ZZZZ</name>
<reference evidence="3" key="1">
    <citation type="journal article" date="2020" name="Nature">
        <title>Giant virus diversity and host interactions through global metagenomics.</title>
        <authorList>
            <person name="Schulz F."/>
            <person name="Roux S."/>
            <person name="Paez-Espino D."/>
            <person name="Jungbluth S."/>
            <person name="Walsh D.A."/>
            <person name="Denef V.J."/>
            <person name="McMahon K.D."/>
            <person name="Konstantinidis K.T."/>
            <person name="Eloe-Fadrosh E.A."/>
            <person name="Kyrpides N.C."/>
            <person name="Woyke T."/>
        </authorList>
    </citation>
    <scope>NUCLEOTIDE SEQUENCE</scope>
    <source>
        <strain evidence="3">GVMAG-M-3300023179-4</strain>
    </source>
</reference>
<feature type="coiled-coil region" evidence="1">
    <location>
        <begin position="316"/>
        <end position="361"/>
    </location>
</feature>
<evidence type="ECO:0000313" key="3">
    <source>
        <dbReference type="EMBL" id="QHT74124.1"/>
    </source>
</evidence>
<organism evidence="3">
    <name type="scientific">viral metagenome</name>
    <dbReference type="NCBI Taxonomy" id="1070528"/>
    <lineage>
        <taxon>unclassified sequences</taxon>
        <taxon>metagenomes</taxon>
        <taxon>organismal metagenomes</taxon>
    </lineage>
</organism>
<dbReference type="Pfam" id="PF19071">
    <property type="entry name" value="DUF5767"/>
    <property type="match status" value="1"/>
</dbReference>
<dbReference type="AlphaFoldDB" id="A0A6C0H0Q4"/>
<feature type="region of interest" description="Disordered" evidence="2">
    <location>
        <begin position="54"/>
        <end position="109"/>
    </location>
</feature>
<feature type="compositionally biased region" description="Basic and acidic residues" evidence="2">
    <location>
        <begin position="67"/>
        <end position="84"/>
    </location>
</feature>
<evidence type="ECO:0000256" key="2">
    <source>
        <dbReference type="SAM" id="MobiDB-lite"/>
    </source>
</evidence>